<reference evidence="3" key="1">
    <citation type="submission" date="2013-10" db="EMBL/GenBank/DDBJ databases">
        <title>Genome sequencing of Onchocerca volvulus.</title>
        <authorList>
            <person name="Cotton J."/>
            <person name="Tsai J."/>
            <person name="Stanley E."/>
            <person name="Tracey A."/>
            <person name="Holroyd N."/>
            <person name="Lustigman S."/>
            <person name="Berriman M."/>
        </authorList>
    </citation>
    <scope>NUCLEOTIDE SEQUENCE</scope>
</reference>
<reference evidence="2" key="2">
    <citation type="submission" date="2022-06" db="UniProtKB">
        <authorList>
            <consortium name="EnsemblMetazoa"/>
        </authorList>
    </citation>
    <scope>IDENTIFICATION</scope>
</reference>
<keyword evidence="1" id="KW-1133">Transmembrane helix</keyword>
<feature type="transmembrane region" description="Helical" evidence="1">
    <location>
        <begin position="104"/>
        <end position="130"/>
    </location>
</feature>
<dbReference type="Proteomes" id="UP000024404">
    <property type="component" value="Unassembled WGS sequence"/>
</dbReference>
<dbReference type="AlphaFoldDB" id="A0A8R1Y092"/>
<keyword evidence="1" id="KW-0812">Transmembrane</keyword>
<proteinExistence type="predicted"/>
<feature type="transmembrane region" description="Helical" evidence="1">
    <location>
        <begin position="22"/>
        <end position="40"/>
    </location>
</feature>
<evidence type="ECO:0000313" key="3">
    <source>
        <dbReference type="Proteomes" id="UP000024404"/>
    </source>
</evidence>
<feature type="transmembrane region" description="Helical" evidence="1">
    <location>
        <begin position="151"/>
        <end position="177"/>
    </location>
</feature>
<evidence type="ECO:0000256" key="1">
    <source>
        <dbReference type="SAM" id="Phobius"/>
    </source>
</evidence>
<dbReference type="EnsemblMetazoa" id="OVOC7496.1">
    <property type="protein sequence ID" value="OVOC7496.1"/>
    <property type="gene ID" value="WBGene00244305"/>
</dbReference>
<sequence>MNREVAENESINDAPSYFCYKAYIKTAGYGIFILYSILGFKRIYDHVNQFMILDRCVSCRLYQEQNTGLFWAIFELSLYGAAPLSAIIALIYADLEWFFPTFAIRLLFPSFILIIPILFTIFSYISYWIIDLIIDVQQVSENLINLIVWKRCIWASALLIANIYAILLAIIVSQLIYYQHYIIIEEQVIN</sequence>
<keyword evidence="3" id="KW-1185">Reference proteome</keyword>
<accession>A0A8R1Y092</accession>
<name>A0A8R1Y092_ONCVO</name>
<dbReference type="EMBL" id="CMVM020000210">
    <property type="status" value="NOT_ANNOTATED_CDS"/>
    <property type="molecule type" value="Genomic_DNA"/>
</dbReference>
<feature type="transmembrane region" description="Helical" evidence="1">
    <location>
        <begin position="69"/>
        <end position="92"/>
    </location>
</feature>
<organism evidence="2 3">
    <name type="scientific">Onchocerca volvulus</name>
    <dbReference type="NCBI Taxonomy" id="6282"/>
    <lineage>
        <taxon>Eukaryota</taxon>
        <taxon>Metazoa</taxon>
        <taxon>Ecdysozoa</taxon>
        <taxon>Nematoda</taxon>
        <taxon>Chromadorea</taxon>
        <taxon>Rhabditida</taxon>
        <taxon>Spirurina</taxon>
        <taxon>Spiruromorpha</taxon>
        <taxon>Filarioidea</taxon>
        <taxon>Onchocercidae</taxon>
        <taxon>Onchocerca</taxon>
    </lineage>
</organism>
<evidence type="ECO:0000313" key="2">
    <source>
        <dbReference type="EnsemblMetazoa" id="OVOC7496.1"/>
    </source>
</evidence>
<protein>
    <submittedName>
        <fullName evidence="2">Uncharacterized protein</fullName>
    </submittedName>
</protein>
<dbReference type="OMA" id="KRCIWAS"/>
<keyword evidence="1" id="KW-0472">Membrane</keyword>